<dbReference type="EMBL" id="JACGWL010000008">
    <property type="protein sequence ID" value="KAK4397152.1"/>
    <property type="molecule type" value="Genomic_DNA"/>
</dbReference>
<dbReference type="InterPro" id="IPR017853">
    <property type="entry name" value="GH"/>
</dbReference>
<dbReference type="Pfam" id="PF00232">
    <property type="entry name" value="Glyco_hydro_1"/>
    <property type="match status" value="1"/>
</dbReference>
<organism evidence="3 4">
    <name type="scientific">Sesamum angolense</name>
    <dbReference type="NCBI Taxonomy" id="2727404"/>
    <lineage>
        <taxon>Eukaryota</taxon>
        <taxon>Viridiplantae</taxon>
        <taxon>Streptophyta</taxon>
        <taxon>Embryophyta</taxon>
        <taxon>Tracheophyta</taxon>
        <taxon>Spermatophyta</taxon>
        <taxon>Magnoliopsida</taxon>
        <taxon>eudicotyledons</taxon>
        <taxon>Gunneridae</taxon>
        <taxon>Pentapetalae</taxon>
        <taxon>asterids</taxon>
        <taxon>lamiids</taxon>
        <taxon>Lamiales</taxon>
        <taxon>Pedaliaceae</taxon>
        <taxon>Sesamum</taxon>
    </lineage>
</organism>
<dbReference type="Gene3D" id="3.20.20.80">
    <property type="entry name" value="Glycosidases"/>
    <property type="match status" value="1"/>
</dbReference>
<name>A0AAE1WQ09_9LAMI</name>
<protein>
    <submittedName>
        <fullName evidence="3">Beta-glucosidase 17</fullName>
    </submittedName>
</protein>
<dbReference type="PANTHER" id="PTHR10353:SF318">
    <property type="entry name" value="BETA-GLUCOSIDASE 31-RELATED"/>
    <property type="match status" value="1"/>
</dbReference>
<keyword evidence="4" id="KW-1185">Reference proteome</keyword>
<dbReference type="Proteomes" id="UP001289374">
    <property type="component" value="Unassembled WGS sequence"/>
</dbReference>
<sequence>MVPYSSDELDVKAAERGLDFMYGWFMNPLVYGEYPRSMQFLVGNRLPKFTEEQAAMVKGSFDYVGLNYYTGNYAAHVFCCIENISSATDSMFRYLTEIDGVPISKPTAIKYFFVIRKDFMSF</sequence>
<evidence type="ECO:0000313" key="3">
    <source>
        <dbReference type="EMBL" id="KAK4397152.1"/>
    </source>
</evidence>
<dbReference type="AlphaFoldDB" id="A0AAE1WQ09"/>
<dbReference type="GO" id="GO:0005975">
    <property type="term" value="P:carbohydrate metabolic process"/>
    <property type="evidence" value="ECO:0007669"/>
    <property type="project" value="InterPro"/>
</dbReference>
<dbReference type="GO" id="GO:0008422">
    <property type="term" value="F:beta-glucosidase activity"/>
    <property type="evidence" value="ECO:0007669"/>
    <property type="project" value="TreeGrafter"/>
</dbReference>
<dbReference type="InterPro" id="IPR001360">
    <property type="entry name" value="Glyco_hydro_1"/>
</dbReference>
<dbReference type="PANTHER" id="PTHR10353">
    <property type="entry name" value="GLYCOSYL HYDROLASE"/>
    <property type="match status" value="1"/>
</dbReference>
<evidence type="ECO:0000313" key="4">
    <source>
        <dbReference type="Proteomes" id="UP001289374"/>
    </source>
</evidence>
<reference evidence="3" key="2">
    <citation type="journal article" date="2024" name="Plant">
        <title>Genomic evolution and insights into agronomic trait innovations of Sesamum species.</title>
        <authorList>
            <person name="Miao H."/>
            <person name="Wang L."/>
            <person name="Qu L."/>
            <person name="Liu H."/>
            <person name="Sun Y."/>
            <person name="Le M."/>
            <person name="Wang Q."/>
            <person name="Wei S."/>
            <person name="Zheng Y."/>
            <person name="Lin W."/>
            <person name="Duan Y."/>
            <person name="Cao H."/>
            <person name="Xiong S."/>
            <person name="Wang X."/>
            <person name="Wei L."/>
            <person name="Li C."/>
            <person name="Ma Q."/>
            <person name="Ju M."/>
            <person name="Zhao R."/>
            <person name="Li G."/>
            <person name="Mu C."/>
            <person name="Tian Q."/>
            <person name="Mei H."/>
            <person name="Zhang T."/>
            <person name="Gao T."/>
            <person name="Zhang H."/>
        </authorList>
    </citation>
    <scope>NUCLEOTIDE SEQUENCE</scope>
    <source>
        <strain evidence="3">K16</strain>
    </source>
</reference>
<gene>
    <name evidence="3" type="ORF">Sango_1551800</name>
</gene>
<dbReference type="SUPFAM" id="SSF51445">
    <property type="entry name" value="(Trans)glycosidases"/>
    <property type="match status" value="1"/>
</dbReference>
<accession>A0AAE1WQ09</accession>
<evidence type="ECO:0000256" key="1">
    <source>
        <dbReference type="ARBA" id="ARBA00010838"/>
    </source>
</evidence>
<comment type="caution">
    <text evidence="3">The sequence shown here is derived from an EMBL/GenBank/DDBJ whole genome shotgun (WGS) entry which is preliminary data.</text>
</comment>
<evidence type="ECO:0000256" key="2">
    <source>
        <dbReference type="RuleBase" id="RU003690"/>
    </source>
</evidence>
<comment type="similarity">
    <text evidence="1 2">Belongs to the glycosyl hydrolase 1 family.</text>
</comment>
<reference evidence="3" key="1">
    <citation type="submission" date="2020-06" db="EMBL/GenBank/DDBJ databases">
        <authorList>
            <person name="Li T."/>
            <person name="Hu X."/>
            <person name="Zhang T."/>
            <person name="Song X."/>
            <person name="Zhang H."/>
            <person name="Dai N."/>
            <person name="Sheng W."/>
            <person name="Hou X."/>
            <person name="Wei L."/>
        </authorList>
    </citation>
    <scope>NUCLEOTIDE SEQUENCE</scope>
    <source>
        <strain evidence="3">K16</strain>
        <tissue evidence="3">Leaf</tissue>
    </source>
</reference>
<proteinExistence type="inferred from homology"/>